<accession>A0A1G9UBJ0</accession>
<dbReference type="EMBL" id="FNGY01000004">
    <property type="protein sequence ID" value="SDM57316.1"/>
    <property type="molecule type" value="Genomic_DNA"/>
</dbReference>
<dbReference type="OrthoDB" id="763581at2"/>
<dbReference type="Proteomes" id="UP000183200">
    <property type="component" value="Unassembled WGS sequence"/>
</dbReference>
<keyword evidence="3" id="KW-1185">Reference proteome</keyword>
<name>A0A1G9UBJ0_9SPHI</name>
<evidence type="ECO:0000256" key="1">
    <source>
        <dbReference type="SAM" id="SignalP"/>
    </source>
</evidence>
<evidence type="ECO:0000313" key="2">
    <source>
        <dbReference type="EMBL" id="SDM57316.1"/>
    </source>
</evidence>
<dbReference type="AlphaFoldDB" id="A0A1G9UBJ0"/>
<feature type="signal peptide" evidence="1">
    <location>
        <begin position="1"/>
        <end position="27"/>
    </location>
</feature>
<proteinExistence type="predicted"/>
<keyword evidence="1" id="KW-0732">Signal</keyword>
<reference evidence="3" key="1">
    <citation type="submission" date="2016-10" db="EMBL/GenBank/DDBJ databases">
        <authorList>
            <person name="Varghese N."/>
            <person name="Submissions S."/>
        </authorList>
    </citation>
    <scope>NUCLEOTIDE SEQUENCE [LARGE SCALE GENOMIC DNA]</scope>
    <source>
        <strain evidence="3">DSM 19110</strain>
    </source>
</reference>
<organism evidence="2 3">
    <name type="scientific">Pedobacter steynii</name>
    <dbReference type="NCBI Taxonomy" id="430522"/>
    <lineage>
        <taxon>Bacteria</taxon>
        <taxon>Pseudomonadati</taxon>
        <taxon>Bacteroidota</taxon>
        <taxon>Sphingobacteriia</taxon>
        <taxon>Sphingobacteriales</taxon>
        <taxon>Sphingobacteriaceae</taxon>
        <taxon>Pedobacter</taxon>
    </lineage>
</organism>
<gene>
    <name evidence="2" type="ORF">SAMN05421820_104126</name>
</gene>
<protein>
    <submittedName>
        <fullName evidence="2">Outer membrane protein beta-barrel domain-containing protein</fullName>
    </submittedName>
</protein>
<sequence length="208" mass="22672">MKHQILKTMKKSIVVLTLMISAFAATAQETEKHEIRAGISDAAGITIGEGLVNAFSNAIVSGLTGVKIKDTKSKSLGMFELGYRYRLSDRVKVGADLSYLQMDRNYQTTIAETTTKYTRRGEYLLVLPTAEFAYIKTPLLTFYGTAAAGVLVARDKELSPGKRYGDNSLSFAFQVNPIGLRVGKKIGAFAELGYGYKGIATAGISFRF</sequence>
<evidence type="ECO:0000313" key="3">
    <source>
        <dbReference type="Proteomes" id="UP000183200"/>
    </source>
</evidence>
<feature type="chain" id="PRO_5010212520" evidence="1">
    <location>
        <begin position="28"/>
        <end position="208"/>
    </location>
</feature>